<dbReference type="AlphaFoldDB" id="A0A3P6QMT3"/>
<organism evidence="3 4">
    <name type="scientific">Dibothriocephalus latus</name>
    <name type="common">Fish tapeworm</name>
    <name type="synonym">Diphyllobothrium latum</name>
    <dbReference type="NCBI Taxonomy" id="60516"/>
    <lineage>
        <taxon>Eukaryota</taxon>
        <taxon>Metazoa</taxon>
        <taxon>Spiralia</taxon>
        <taxon>Lophotrochozoa</taxon>
        <taxon>Platyhelminthes</taxon>
        <taxon>Cestoda</taxon>
        <taxon>Eucestoda</taxon>
        <taxon>Diphyllobothriidea</taxon>
        <taxon>Diphyllobothriidae</taxon>
        <taxon>Dibothriocephalus</taxon>
    </lineage>
</organism>
<name>A0A3P6QMT3_DIBLA</name>
<dbReference type="GO" id="GO:0030983">
    <property type="term" value="F:mismatched DNA binding"/>
    <property type="evidence" value="ECO:0007669"/>
    <property type="project" value="InterPro"/>
</dbReference>
<dbReference type="SUPFAM" id="SSF55271">
    <property type="entry name" value="DNA repair protein MutS, domain I"/>
    <property type="match status" value="1"/>
</dbReference>
<feature type="domain" description="DNA mismatch repair protein MutS-like N-terminal" evidence="2">
    <location>
        <begin position="187"/>
        <end position="258"/>
    </location>
</feature>
<dbReference type="InterPro" id="IPR016151">
    <property type="entry name" value="DNA_mismatch_repair_MutS_N"/>
</dbReference>
<dbReference type="GO" id="GO:0006298">
    <property type="term" value="P:mismatch repair"/>
    <property type="evidence" value="ECO:0007669"/>
    <property type="project" value="InterPro"/>
</dbReference>
<gene>
    <name evidence="3" type="ORF">DILT_LOCUS483</name>
</gene>
<sequence>MSCVLSGTVIRDVGPSEEKSDDLVKPVVIYRRFSVVEDDESPLPKVKRRRLVLESSDEEENASPPSSPVRRVKTTDSPLNSRTLNISRSFSRDSPKTSASLCTSFDEETPKGKGYDAETLLLDMSGRNDSIALDETIEGAFDGNWPHLSLPFLQPDRIKDINGHRPNHPDYDPRTLFVPDDYIKAQTPGLRQWWQLKSRNADTIIFFKVGKFYELYHQDAVTAAEELRLSYMKGKFAHTGFPESAFEKMANQLLHKGLSDVPSMITLLNIACVSLSKMTFDELGLRKRQL</sequence>
<evidence type="ECO:0000313" key="3">
    <source>
        <dbReference type="EMBL" id="VDK33141.1"/>
    </source>
</evidence>
<dbReference type="EMBL" id="UYRU01002031">
    <property type="protein sequence ID" value="VDK33141.1"/>
    <property type="molecule type" value="Genomic_DNA"/>
</dbReference>
<evidence type="ECO:0000256" key="1">
    <source>
        <dbReference type="SAM" id="MobiDB-lite"/>
    </source>
</evidence>
<dbReference type="Pfam" id="PF01624">
    <property type="entry name" value="MutS_I"/>
    <property type="match status" value="1"/>
</dbReference>
<accession>A0A3P6QMT3</accession>
<evidence type="ECO:0000259" key="2">
    <source>
        <dbReference type="Pfam" id="PF01624"/>
    </source>
</evidence>
<feature type="compositionally biased region" description="Polar residues" evidence="1">
    <location>
        <begin position="75"/>
        <end position="89"/>
    </location>
</feature>
<dbReference type="Proteomes" id="UP000281553">
    <property type="component" value="Unassembled WGS sequence"/>
</dbReference>
<evidence type="ECO:0000313" key="4">
    <source>
        <dbReference type="Proteomes" id="UP000281553"/>
    </source>
</evidence>
<dbReference type="GO" id="GO:0005524">
    <property type="term" value="F:ATP binding"/>
    <property type="evidence" value="ECO:0007669"/>
    <property type="project" value="InterPro"/>
</dbReference>
<feature type="region of interest" description="Disordered" evidence="1">
    <location>
        <begin position="53"/>
        <end position="109"/>
    </location>
</feature>
<protein>
    <recommendedName>
        <fullName evidence="2">DNA mismatch repair protein MutS-like N-terminal domain-containing protein</fullName>
    </recommendedName>
</protein>
<dbReference type="InterPro" id="IPR007695">
    <property type="entry name" value="DNA_mismatch_repair_MutS-lik_N"/>
</dbReference>
<reference evidence="3 4" key="1">
    <citation type="submission" date="2018-11" db="EMBL/GenBank/DDBJ databases">
        <authorList>
            <consortium name="Pathogen Informatics"/>
        </authorList>
    </citation>
    <scope>NUCLEOTIDE SEQUENCE [LARGE SCALE GENOMIC DNA]</scope>
</reference>
<dbReference type="Gene3D" id="3.40.1170.10">
    <property type="entry name" value="DNA repair protein MutS, domain I"/>
    <property type="match status" value="1"/>
</dbReference>
<dbReference type="OrthoDB" id="10252754at2759"/>
<proteinExistence type="predicted"/>
<keyword evidence="4" id="KW-1185">Reference proteome</keyword>